<dbReference type="RefSeq" id="XP_014146773.1">
    <property type="nucleotide sequence ID" value="XM_014291298.1"/>
</dbReference>
<evidence type="ECO:0000313" key="2">
    <source>
        <dbReference type="EMBL" id="KNC72871.1"/>
    </source>
</evidence>
<proteinExistence type="predicted"/>
<feature type="compositionally biased region" description="Polar residues" evidence="1">
    <location>
        <begin position="100"/>
        <end position="112"/>
    </location>
</feature>
<evidence type="ECO:0000313" key="3">
    <source>
        <dbReference type="Proteomes" id="UP000054560"/>
    </source>
</evidence>
<gene>
    <name evidence="2" type="ORF">SARC_14569</name>
</gene>
<dbReference type="EMBL" id="KQ246393">
    <property type="protein sequence ID" value="KNC72871.1"/>
    <property type="molecule type" value="Genomic_DNA"/>
</dbReference>
<dbReference type="Proteomes" id="UP000054560">
    <property type="component" value="Unassembled WGS sequence"/>
</dbReference>
<feature type="region of interest" description="Disordered" evidence="1">
    <location>
        <begin position="97"/>
        <end position="125"/>
    </location>
</feature>
<accession>A0A0L0F8J8</accession>
<protein>
    <submittedName>
        <fullName evidence="2">Uncharacterized protein</fullName>
    </submittedName>
</protein>
<dbReference type="GeneID" id="25915073"/>
<sequence length="125" mass="14006">MWSAQLASVARTLDHPDQRPQAVLAIKGVKLSNQLIGPDVHVHLVRSRNDIVDFRPRQDKAANSVWRGTLHSAFDCYLDFSLRLGQFTLLSREDLLLPGTGSTSTPIHQGQTRHTDTRNPWEPGT</sequence>
<dbReference type="AlphaFoldDB" id="A0A0L0F8J8"/>
<evidence type="ECO:0000256" key="1">
    <source>
        <dbReference type="SAM" id="MobiDB-lite"/>
    </source>
</evidence>
<organism evidence="2 3">
    <name type="scientific">Sphaeroforma arctica JP610</name>
    <dbReference type="NCBI Taxonomy" id="667725"/>
    <lineage>
        <taxon>Eukaryota</taxon>
        <taxon>Ichthyosporea</taxon>
        <taxon>Ichthyophonida</taxon>
        <taxon>Sphaeroforma</taxon>
    </lineage>
</organism>
<name>A0A0L0F8J8_9EUKA</name>
<keyword evidence="3" id="KW-1185">Reference proteome</keyword>
<reference evidence="2 3" key="1">
    <citation type="submission" date="2011-02" db="EMBL/GenBank/DDBJ databases">
        <title>The Genome Sequence of Sphaeroforma arctica JP610.</title>
        <authorList>
            <consortium name="The Broad Institute Genome Sequencing Platform"/>
            <person name="Russ C."/>
            <person name="Cuomo C."/>
            <person name="Young S.K."/>
            <person name="Zeng Q."/>
            <person name="Gargeya S."/>
            <person name="Alvarado L."/>
            <person name="Berlin A."/>
            <person name="Chapman S.B."/>
            <person name="Chen Z."/>
            <person name="Freedman E."/>
            <person name="Gellesch M."/>
            <person name="Goldberg J."/>
            <person name="Griggs A."/>
            <person name="Gujja S."/>
            <person name="Heilman E."/>
            <person name="Heiman D."/>
            <person name="Howarth C."/>
            <person name="Mehta T."/>
            <person name="Neiman D."/>
            <person name="Pearson M."/>
            <person name="Roberts A."/>
            <person name="Saif S."/>
            <person name="Shea T."/>
            <person name="Shenoy N."/>
            <person name="Sisk P."/>
            <person name="Stolte C."/>
            <person name="Sykes S."/>
            <person name="White J."/>
            <person name="Yandava C."/>
            <person name="Burger G."/>
            <person name="Gray M.W."/>
            <person name="Holland P.W.H."/>
            <person name="King N."/>
            <person name="Lang F.B.F."/>
            <person name="Roger A.J."/>
            <person name="Ruiz-Trillo I."/>
            <person name="Haas B."/>
            <person name="Nusbaum C."/>
            <person name="Birren B."/>
        </authorList>
    </citation>
    <scope>NUCLEOTIDE SEQUENCE [LARGE SCALE GENOMIC DNA]</scope>
    <source>
        <strain evidence="2 3">JP610</strain>
    </source>
</reference>